<dbReference type="BioCyc" id="PMAR862515-HMP:GMOO-1023-MONOMER"/>
<dbReference type="eggNOG" id="COG3247">
    <property type="taxonomic scope" value="Bacteria"/>
</dbReference>
<reference evidence="2" key="1">
    <citation type="submission" date="2010-07" db="EMBL/GenBank/DDBJ databases">
        <authorList>
            <person name="Muzny D."/>
            <person name="Qin X."/>
            <person name="Deng J."/>
            <person name="Jiang H."/>
            <person name="Liu Y."/>
            <person name="Qu J."/>
            <person name="Song X.-Z."/>
            <person name="Zhang L."/>
            <person name="Thornton R."/>
            <person name="Coyle M."/>
            <person name="Francisco L."/>
            <person name="Jackson L."/>
            <person name="Javaid M."/>
            <person name="Korchina V."/>
            <person name="Kovar C."/>
            <person name="Mata R."/>
            <person name="Mathew T."/>
            <person name="Ngo R."/>
            <person name="Nguyen L."/>
            <person name="Nguyen N."/>
            <person name="Okwuonu G."/>
            <person name="Ongeri F."/>
            <person name="Pham C."/>
            <person name="Simmons D."/>
            <person name="Wilczek-Boney K."/>
            <person name="Hale W."/>
            <person name="Jakkamsetti A."/>
            <person name="Pham P."/>
            <person name="Ruth R."/>
            <person name="San Lucas F."/>
            <person name="Warren J."/>
            <person name="Zhang J."/>
            <person name="Zhao Z."/>
            <person name="Zhou C."/>
            <person name="Zhu D."/>
            <person name="Lee S."/>
            <person name="Bess C."/>
            <person name="Blankenburg K."/>
            <person name="Forbes L."/>
            <person name="Fu Q."/>
            <person name="Gubbala S."/>
            <person name="Hirani K."/>
            <person name="Jayaseelan J.C."/>
            <person name="Lara F."/>
            <person name="Munidasa M."/>
            <person name="Palculict T."/>
            <person name="Patil S."/>
            <person name="Pu L.-L."/>
            <person name="Saada N."/>
            <person name="Tang L."/>
            <person name="Weissenberger G."/>
            <person name="Zhu Y."/>
            <person name="Hemphill L."/>
            <person name="Shang Y."/>
            <person name="Youmans B."/>
            <person name="Ayvaz T."/>
            <person name="Ross M."/>
            <person name="Santibanez J."/>
            <person name="Aqrawi P."/>
            <person name="Gross S."/>
            <person name="Joshi V."/>
            <person name="Fowler G."/>
            <person name="Nazareth L."/>
            <person name="Reid J."/>
            <person name="Worley K."/>
            <person name="Petrosino J."/>
            <person name="Highlander S."/>
            <person name="Gibbs R."/>
        </authorList>
    </citation>
    <scope>NUCLEOTIDE SEQUENCE [LARGE SCALE GENOMIC DNA]</scope>
    <source>
        <strain evidence="2">DSM 16973</strain>
    </source>
</reference>
<keyword evidence="1" id="KW-0812">Transmembrane</keyword>
<feature type="transmembrane region" description="Helical" evidence="1">
    <location>
        <begin position="7"/>
        <end position="24"/>
    </location>
</feature>
<feature type="transmembrane region" description="Helical" evidence="1">
    <location>
        <begin position="30"/>
        <end position="54"/>
    </location>
</feature>
<feature type="transmembrane region" description="Helical" evidence="1">
    <location>
        <begin position="100"/>
        <end position="120"/>
    </location>
</feature>
<dbReference type="RefSeq" id="WP_006948947.1">
    <property type="nucleotide sequence ID" value="NZ_BAJI01000011.1"/>
</dbReference>
<dbReference type="AlphaFoldDB" id="E0NS56"/>
<dbReference type="EMBL" id="AEEI01000034">
    <property type="protein sequence ID" value="EFM02019.1"/>
    <property type="molecule type" value="Genomic_DNA"/>
</dbReference>
<sequence>MKVIQSIYVRALCAIVVGGLLIMYREETVTWLTVAIGVLFFLSGIVSCATFFALRRASKDTSDGETLAESSSAVRPAYPIVGAGSLILGAILSLMPDTFIAWQVYLLAALLILGALNQFVGLGSLTKYCRIGLFYWMLPSLALLVGIVAIVKPSFIASAPLLIIGLTMILYGVTECLNGIKSHSVRRNIEAKAAEIPLSDDENSASVTE</sequence>
<accession>E0NS56</accession>
<feature type="transmembrane region" description="Helical" evidence="1">
    <location>
        <begin position="157"/>
        <end position="177"/>
    </location>
</feature>
<dbReference type="InterPro" id="IPR005325">
    <property type="entry name" value="DUF308_memb"/>
</dbReference>
<evidence type="ECO:0000256" key="1">
    <source>
        <dbReference type="SAM" id="Phobius"/>
    </source>
</evidence>
<proteinExistence type="predicted"/>
<organism evidence="2 3">
    <name type="scientific">Hoylesella marshii DSM 16973 = JCM 13450</name>
    <dbReference type="NCBI Taxonomy" id="862515"/>
    <lineage>
        <taxon>Bacteria</taxon>
        <taxon>Pseudomonadati</taxon>
        <taxon>Bacteroidota</taxon>
        <taxon>Bacteroidia</taxon>
        <taxon>Bacteroidales</taxon>
        <taxon>Prevotellaceae</taxon>
        <taxon>Hoylesella</taxon>
    </lineage>
</organism>
<dbReference type="HOGENOM" id="CLU_091343_0_0_10"/>
<name>E0NS56_9BACT</name>
<keyword evidence="1" id="KW-1133">Transmembrane helix</keyword>
<evidence type="ECO:0000313" key="3">
    <source>
        <dbReference type="Proteomes" id="UP000004394"/>
    </source>
</evidence>
<dbReference type="OrthoDB" id="1082789at2"/>
<keyword evidence="3" id="KW-1185">Reference proteome</keyword>
<keyword evidence="1" id="KW-0472">Membrane</keyword>
<evidence type="ECO:0008006" key="4">
    <source>
        <dbReference type="Google" id="ProtNLM"/>
    </source>
</evidence>
<gene>
    <name evidence="2" type="ORF">HMPREF0658_1007</name>
</gene>
<feature type="transmembrane region" description="Helical" evidence="1">
    <location>
        <begin position="75"/>
        <end position="94"/>
    </location>
</feature>
<evidence type="ECO:0000313" key="2">
    <source>
        <dbReference type="EMBL" id="EFM02019.1"/>
    </source>
</evidence>
<dbReference type="Proteomes" id="UP000004394">
    <property type="component" value="Unassembled WGS sequence"/>
</dbReference>
<dbReference type="Pfam" id="PF03729">
    <property type="entry name" value="DUF308"/>
    <property type="match status" value="3"/>
</dbReference>
<comment type="caution">
    <text evidence="2">The sequence shown here is derived from an EMBL/GenBank/DDBJ whole genome shotgun (WGS) entry which is preliminary data.</text>
</comment>
<feature type="transmembrane region" description="Helical" evidence="1">
    <location>
        <begin position="132"/>
        <end position="151"/>
    </location>
</feature>
<dbReference type="STRING" id="862515.HMPREF0658_1007"/>
<protein>
    <recommendedName>
        <fullName evidence="4">DUF308 domain-containing protein</fullName>
    </recommendedName>
</protein>